<feature type="compositionally biased region" description="Basic residues" evidence="1">
    <location>
        <begin position="610"/>
        <end position="619"/>
    </location>
</feature>
<reference evidence="2" key="1">
    <citation type="submission" date="2019-08" db="EMBL/GenBank/DDBJ databases">
        <authorList>
            <person name="Kucharzyk K."/>
            <person name="Murdoch R.W."/>
            <person name="Higgins S."/>
            <person name="Loffler F."/>
        </authorList>
    </citation>
    <scope>NUCLEOTIDE SEQUENCE</scope>
</reference>
<name>A0A644T1Y5_9ZZZZ</name>
<feature type="compositionally biased region" description="Gly residues" evidence="1">
    <location>
        <begin position="40"/>
        <end position="61"/>
    </location>
</feature>
<feature type="region of interest" description="Disordered" evidence="1">
    <location>
        <begin position="1"/>
        <end position="94"/>
    </location>
</feature>
<accession>A0A644T1Y5</accession>
<organism evidence="2">
    <name type="scientific">bioreactor metagenome</name>
    <dbReference type="NCBI Taxonomy" id="1076179"/>
    <lineage>
        <taxon>unclassified sequences</taxon>
        <taxon>metagenomes</taxon>
        <taxon>ecological metagenomes</taxon>
    </lineage>
</organism>
<gene>
    <name evidence="2" type="ORF">SDC9_06341</name>
</gene>
<feature type="region of interest" description="Disordered" evidence="1">
    <location>
        <begin position="776"/>
        <end position="799"/>
    </location>
</feature>
<comment type="caution">
    <text evidence="2">The sequence shown here is derived from an EMBL/GenBank/DDBJ whole genome shotgun (WGS) entry which is preliminary data.</text>
</comment>
<evidence type="ECO:0000256" key="1">
    <source>
        <dbReference type="SAM" id="MobiDB-lite"/>
    </source>
</evidence>
<dbReference type="AlphaFoldDB" id="A0A644T1Y5"/>
<protein>
    <submittedName>
        <fullName evidence="2">Uncharacterized protein</fullName>
    </submittedName>
</protein>
<feature type="region of interest" description="Disordered" evidence="1">
    <location>
        <begin position="108"/>
        <end position="143"/>
    </location>
</feature>
<sequence length="847" mass="88697">MAVGGASRARPFRPEQPARAAVDDQRPAPRGQLEGERRGMGIGRGLAPGRGGGVKNEGGAPGVEPRKAHGQARPRRRPRARGAKRGIKPALGTTAAAMEAGKPAIGMAQRAQGGGDAGDGIAMRPGRGTAGGGQRIGGPDQQGEDLEEFLGVARRDAARGVDLAGAVARQRLFGGAGEALHPAQREPGIDQPGQRLEARQAGRGRMPAPREKQCLLRQCPEEQFRGGAVAPVQDQERVVDHPDQPPPGQLRRPARPLARAIARDPVEDPVLRPFARGAVADGGKVVKPGAAVQLFLEGGVGHRQVPDLPPRPLDQVAREQEVAGNQLPAAGEGADGARLGMAGEAGCRAGAAGAHQGEPVERACPPSAHPVSARALFRARHGCRGASPFLPVEVAGTIERGAAAVIGVFRGSGGAAQAGDEEAVHAAEPGPEVGPQPQRAGLGAPGGLDAGQIGRLDGEVRVAFEERGKLRLALLGQKRAGAEDQHPARRDERERALEQRRLQREERLDPRRILDEGQIGVAPDRAGGRAGRVQKHGVEGCGGLPVERVGGDGLGLQAAACEVLAHPFHPRGRDVERGDLGPHGRELQRLAAGCGAEIEHPRAGGGGEHLRRHRRRRVLHPPGALGKARQFRDLRAGGKPQRAGGQQRRTEPLGPALGIGLHAQIDRRAGPLRCLHVLHRDLAPGRHQPATQPARQGGLGQARPAVGLGRDLAQHGIDEAGVALGPPAARVGQLDRGADHAMRLATGAELDRGEPQQRAQVGGGRLAQVRFQHRIGARQGAQRGDRQALRPGAVGRREARKHARLFGKRLVRLGHPGDQCRGRAARKVDAGHGCPPELSCSVSLRGL</sequence>
<feature type="compositionally biased region" description="Basic and acidic residues" evidence="1">
    <location>
        <begin position="21"/>
        <end position="39"/>
    </location>
</feature>
<feature type="compositionally biased region" description="Basic and acidic residues" evidence="1">
    <location>
        <begin position="234"/>
        <end position="243"/>
    </location>
</feature>
<feature type="region of interest" description="Disordered" evidence="1">
    <location>
        <begin position="226"/>
        <end position="252"/>
    </location>
</feature>
<proteinExistence type="predicted"/>
<feature type="region of interest" description="Disordered" evidence="1">
    <location>
        <begin position="598"/>
        <end position="654"/>
    </location>
</feature>
<evidence type="ECO:0000313" key="2">
    <source>
        <dbReference type="EMBL" id="MPL60779.1"/>
    </source>
</evidence>
<feature type="compositionally biased region" description="Basic residues" evidence="1">
    <location>
        <begin position="68"/>
        <end position="87"/>
    </location>
</feature>
<dbReference type="EMBL" id="VSSQ01000013">
    <property type="protein sequence ID" value="MPL60779.1"/>
    <property type="molecule type" value="Genomic_DNA"/>
</dbReference>